<name>A0A365PBS3_9ACTN</name>
<dbReference type="Proteomes" id="UP000252187">
    <property type="component" value="Unassembled WGS sequence"/>
</dbReference>
<protein>
    <submittedName>
        <fullName evidence="2">Uncharacterized protein</fullName>
    </submittedName>
</protein>
<comment type="caution">
    <text evidence="2">The sequence shown here is derived from an EMBL/GenBank/DDBJ whole genome shotgun (WGS) entry which is preliminary data.</text>
</comment>
<evidence type="ECO:0000313" key="3">
    <source>
        <dbReference type="Proteomes" id="UP000252187"/>
    </source>
</evidence>
<accession>A0A365PBS3</accession>
<feature type="compositionally biased region" description="Low complexity" evidence="1">
    <location>
        <begin position="71"/>
        <end position="83"/>
    </location>
</feature>
<dbReference type="EMBL" id="QNTT01000010">
    <property type="protein sequence ID" value="RBA38186.1"/>
    <property type="molecule type" value="Genomic_DNA"/>
</dbReference>
<feature type="region of interest" description="Disordered" evidence="1">
    <location>
        <begin position="26"/>
        <end position="136"/>
    </location>
</feature>
<reference evidence="2 3" key="1">
    <citation type="submission" date="2018-06" db="EMBL/GenBank/DDBJ databases">
        <title>Whole genome sequencing of four bacterial strains from South Shetland trench revealing bio-synthetic gene clusters.</title>
        <authorList>
            <person name="Abdel-Mageed W.M."/>
            <person name="Lehri B."/>
            <person name="Jarmusch S.A."/>
            <person name="Miranda K."/>
            <person name="Goodfellow M."/>
            <person name="Jaspars M."/>
            <person name="Karlyshev A.V."/>
        </authorList>
    </citation>
    <scope>NUCLEOTIDE SEQUENCE [LARGE SCALE GENOMIC DNA]</scope>
    <source>
        <strain evidence="2 3">SST1</strain>
    </source>
</reference>
<dbReference type="AlphaFoldDB" id="A0A365PBS3"/>
<sequence length="150" mass="16031">MCSGLPYRACEREGIRARGRSLRWRLALAAAPSPPQPRPNMASRTPRSDGETPSRGAAAWGAGMPARETPSGGAAADRSAGGRPLTACREMREAPRPDNRSRGLQPSWWRLSRADQLASESEPASRSLEIADGSTGMPGPVVVEMVTFCM</sequence>
<feature type="compositionally biased region" description="Basic and acidic residues" evidence="1">
    <location>
        <begin position="89"/>
        <end position="101"/>
    </location>
</feature>
<organism evidence="2 3">
    <name type="scientific">Dietzia maris</name>
    <dbReference type="NCBI Taxonomy" id="37915"/>
    <lineage>
        <taxon>Bacteria</taxon>
        <taxon>Bacillati</taxon>
        <taxon>Actinomycetota</taxon>
        <taxon>Actinomycetes</taxon>
        <taxon>Mycobacteriales</taxon>
        <taxon>Dietziaceae</taxon>
        <taxon>Dietzia</taxon>
    </lineage>
</organism>
<evidence type="ECO:0000313" key="2">
    <source>
        <dbReference type="EMBL" id="RBA38186.1"/>
    </source>
</evidence>
<evidence type="ECO:0000256" key="1">
    <source>
        <dbReference type="SAM" id="MobiDB-lite"/>
    </source>
</evidence>
<proteinExistence type="predicted"/>
<gene>
    <name evidence="2" type="ORF">DQ226_05595</name>
</gene>